<reference evidence="3" key="1">
    <citation type="submission" date="2013-10" db="EMBL/GenBank/DDBJ databases">
        <title>Genomic analysis of the causative agents of coccidiosis in chickens.</title>
        <authorList>
            <person name="Reid A.J."/>
            <person name="Blake D."/>
            <person name="Billington K."/>
            <person name="Browne H."/>
            <person name="Dunn M."/>
            <person name="Hung S."/>
            <person name="Kawahara F."/>
            <person name="Miranda-Saavedra D."/>
            <person name="Mourier T."/>
            <person name="Nagra H."/>
            <person name="Otto T.D."/>
            <person name="Rawlings N."/>
            <person name="Sanchez A."/>
            <person name="Sanders M."/>
            <person name="Subramaniam C."/>
            <person name="Tay Y."/>
            <person name="Dear P."/>
            <person name="Doerig C."/>
            <person name="Gruber A."/>
            <person name="Parkinson J."/>
            <person name="Shirley M."/>
            <person name="Wan K.L."/>
            <person name="Berriman M."/>
            <person name="Tomley F."/>
            <person name="Pain A."/>
        </authorList>
    </citation>
    <scope>NUCLEOTIDE SEQUENCE [LARGE SCALE GENOMIC DNA]</scope>
    <source>
        <strain evidence="3">Houghton</strain>
    </source>
</reference>
<feature type="signal peptide" evidence="2">
    <location>
        <begin position="1"/>
        <end position="29"/>
    </location>
</feature>
<keyword evidence="2" id="KW-0732">Signal</keyword>
<evidence type="ECO:0000256" key="1">
    <source>
        <dbReference type="SAM" id="MobiDB-lite"/>
    </source>
</evidence>
<feature type="compositionally biased region" description="Low complexity" evidence="1">
    <location>
        <begin position="218"/>
        <end position="234"/>
    </location>
</feature>
<dbReference type="EMBL" id="HG675705">
    <property type="protein sequence ID" value="CDJ42247.1"/>
    <property type="molecule type" value="Genomic_DNA"/>
</dbReference>
<sequence length="635" mass="69653">MRSRTSAVGVSSCLLLCLFAFLKVPFVSSTRPPQRYGASLLTMPSWGASLQRPQHLAIHRKLEYSFADRQEGSPEAFESPPPALDLQEDARMSPEEPQGTQASGTWSRAGTNSSSQQAQKQQLKGRLQRLRLALGNMKRRARDRMRKIWQGIKRGAARVKAGAGRAAKAIFKKLPKLHGRRRKAAPTPEAIQPALVSPVGLAGLGLAAAAEPRGAEGAAAAEAEAAAAEAAGGPPERETTPSMEAISRSLSKKVRQLKEKGAEEPRTRAPSTSGEESEEEFFEALTPEEHQLRYESARAGEGQGAAAAAAAAAAPAAAAPAATAAVSAEGMPEDCPMFLLRLSRNMLWINDNVPELCALWSLFMRVPNLTRYRTTQELALDVSKQVTAAKKLSPADNSFTATKLRLTLAVARAEDAVARAGKYTDDVCWLTRPEAIMRMLNADEEMVVNEASKNYMSFLRSPTTFFDGLMRIMNMAQADVVPCLERAHEEIKARQQLQQTLRTQEDSLRRAMQSQRLSVQDQQEGNEAVRDLRLLASREFCSIEILHLITAHSVSIKAFIADYKAHGKSWWKMQWPIKLAGIMTPSRGSKAVPPQVAKGCKAYESSKPPTNISQVSDFLEWMWEVALLRSEQDQQ</sequence>
<feature type="region of interest" description="Disordered" evidence="1">
    <location>
        <begin position="69"/>
        <end position="125"/>
    </location>
</feature>
<reference evidence="3" key="2">
    <citation type="submission" date="2013-10" db="EMBL/GenBank/DDBJ databases">
        <authorList>
            <person name="Aslett M."/>
        </authorList>
    </citation>
    <scope>NUCLEOTIDE SEQUENCE [LARGE SCALE GENOMIC DNA]</scope>
    <source>
        <strain evidence="3">Houghton</strain>
    </source>
</reference>
<organism evidence="3 4">
    <name type="scientific">Eimeria tenella</name>
    <name type="common">Coccidian parasite</name>
    <dbReference type="NCBI Taxonomy" id="5802"/>
    <lineage>
        <taxon>Eukaryota</taxon>
        <taxon>Sar</taxon>
        <taxon>Alveolata</taxon>
        <taxon>Apicomplexa</taxon>
        <taxon>Conoidasida</taxon>
        <taxon>Coccidia</taxon>
        <taxon>Eucoccidiorida</taxon>
        <taxon>Eimeriorina</taxon>
        <taxon>Eimeriidae</taxon>
        <taxon>Eimeria</taxon>
    </lineage>
</organism>
<evidence type="ECO:0000313" key="4">
    <source>
        <dbReference type="Proteomes" id="UP000030747"/>
    </source>
</evidence>
<feature type="compositionally biased region" description="Basic and acidic residues" evidence="1">
    <location>
        <begin position="256"/>
        <end position="267"/>
    </location>
</feature>
<dbReference type="OMA" id="YESSKPP"/>
<feature type="compositionally biased region" description="Polar residues" evidence="1">
    <location>
        <begin position="98"/>
        <end position="115"/>
    </location>
</feature>
<name>U6KVS9_EIMTE</name>
<dbReference type="GeneID" id="25249553"/>
<proteinExistence type="predicted"/>
<dbReference type="RefSeq" id="XP_013232997.1">
    <property type="nucleotide sequence ID" value="XM_013377543.1"/>
</dbReference>
<evidence type="ECO:0000256" key="2">
    <source>
        <dbReference type="SAM" id="SignalP"/>
    </source>
</evidence>
<gene>
    <name evidence="3" type="ORF">ETH_00001690</name>
</gene>
<dbReference type="VEuPathDB" id="ToxoDB:ETH2_1405100"/>
<feature type="region of interest" description="Disordered" evidence="1">
    <location>
        <begin position="218"/>
        <end position="284"/>
    </location>
</feature>
<dbReference type="AlphaFoldDB" id="U6KVS9"/>
<feature type="compositionally biased region" description="Low complexity" evidence="1">
    <location>
        <begin position="116"/>
        <end position="125"/>
    </location>
</feature>
<evidence type="ECO:0000313" key="3">
    <source>
        <dbReference type="EMBL" id="CDJ42247.1"/>
    </source>
</evidence>
<dbReference type="Proteomes" id="UP000030747">
    <property type="component" value="Unassembled WGS sequence"/>
</dbReference>
<accession>U6KVS9</accession>
<protein>
    <submittedName>
        <fullName evidence="3">Uncharacterized protein</fullName>
    </submittedName>
</protein>
<keyword evidence="4" id="KW-1185">Reference proteome</keyword>
<feature type="chain" id="PRO_5004673080" evidence="2">
    <location>
        <begin position="30"/>
        <end position="635"/>
    </location>
</feature>
<dbReference type="VEuPathDB" id="ToxoDB:ETH_00001690"/>
<dbReference type="OrthoDB" id="347894at2759"/>